<dbReference type="InterPro" id="IPR029057">
    <property type="entry name" value="PRTase-like"/>
</dbReference>
<dbReference type="SUPFAM" id="SSF53271">
    <property type="entry name" value="PRTase-like"/>
    <property type="match status" value="1"/>
</dbReference>
<evidence type="ECO:0000313" key="8">
    <source>
        <dbReference type="EMBL" id="GAG46348.1"/>
    </source>
</evidence>
<proteinExistence type="predicted"/>
<dbReference type="SMART" id="SM01400">
    <property type="entry name" value="Pribosyltran_N"/>
    <property type="match status" value="1"/>
</dbReference>
<dbReference type="GO" id="GO:0005737">
    <property type="term" value="C:cytoplasm"/>
    <property type="evidence" value="ECO:0007669"/>
    <property type="project" value="TreeGrafter"/>
</dbReference>
<dbReference type="InterPro" id="IPR029099">
    <property type="entry name" value="Pribosyltran_N"/>
</dbReference>
<evidence type="ECO:0000256" key="2">
    <source>
        <dbReference type="ARBA" id="ARBA00022679"/>
    </source>
</evidence>
<dbReference type="GO" id="GO:0006015">
    <property type="term" value="P:5-phosphoribose 1-diphosphate biosynthetic process"/>
    <property type="evidence" value="ECO:0007669"/>
    <property type="project" value="TreeGrafter"/>
</dbReference>
<keyword evidence="6" id="KW-0067">ATP-binding</keyword>
<evidence type="ECO:0000256" key="5">
    <source>
        <dbReference type="ARBA" id="ARBA00022777"/>
    </source>
</evidence>
<dbReference type="GO" id="GO:0016301">
    <property type="term" value="F:kinase activity"/>
    <property type="evidence" value="ECO:0007669"/>
    <property type="project" value="UniProtKB-KW"/>
</dbReference>
<dbReference type="AlphaFoldDB" id="X0YC83"/>
<sequence>MKIKAGDISISTFADGECSIKILTNVRGKDVFIIQGTCPPVNENLMKLLTIADALRRASAR</sequence>
<dbReference type="EMBL" id="BARS01054178">
    <property type="protein sequence ID" value="GAG46348.1"/>
    <property type="molecule type" value="Genomic_DNA"/>
</dbReference>
<name>X0YC83_9ZZZZ</name>
<keyword evidence="4" id="KW-0547">Nucleotide-binding</keyword>
<dbReference type="EC" id="2.7.6.1" evidence="1"/>
<feature type="non-terminal residue" evidence="8">
    <location>
        <position position="61"/>
    </location>
</feature>
<gene>
    <name evidence="8" type="ORF">S01H1_80258</name>
</gene>
<protein>
    <recommendedName>
        <fullName evidence="1">ribose-phosphate diphosphokinase</fullName>
        <ecNumber evidence="1">2.7.6.1</ecNumber>
    </recommendedName>
</protein>
<dbReference type="PANTHER" id="PTHR10210:SF32">
    <property type="entry name" value="RIBOSE-PHOSPHATE PYROPHOSPHOKINASE 2"/>
    <property type="match status" value="1"/>
</dbReference>
<dbReference type="Pfam" id="PF13793">
    <property type="entry name" value="Pribosyltran_N"/>
    <property type="match status" value="1"/>
</dbReference>
<evidence type="ECO:0000256" key="3">
    <source>
        <dbReference type="ARBA" id="ARBA00022727"/>
    </source>
</evidence>
<organism evidence="8">
    <name type="scientific">marine sediment metagenome</name>
    <dbReference type="NCBI Taxonomy" id="412755"/>
    <lineage>
        <taxon>unclassified sequences</taxon>
        <taxon>metagenomes</taxon>
        <taxon>ecological metagenomes</taxon>
    </lineage>
</organism>
<keyword evidence="3" id="KW-0545">Nucleotide biosynthesis</keyword>
<feature type="domain" description="Ribose-phosphate pyrophosphokinase N-terminal" evidence="7">
    <location>
        <begin position="2"/>
        <end position="61"/>
    </location>
</feature>
<reference evidence="8" key="1">
    <citation type="journal article" date="2014" name="Front. Microbiol.">
        <title>High frequency of phylogenetically diverse reductive dehalogenase-homologous genes in deep subseafloor sedimentary metagenomes.</title>
        <authorList>
            <person name="Kawai M."/>
            <person name="Futagami T."/>
            <person name="Toyoda A."/>
            <person name="Takaki Y."/>
            <person name="Nishi S."/>
            <person name="Hori S."/>
            <person name="Arai W."/>
            <person name="Tsubouchi T."/>
            <person name="Morono Y."/>
            <person name="Uchiyama I."/>
            <person name="Ito T."/>
            <person name="Fujiyama A."/>
            <person name="Inagaki F."/>
            <person name="Takami H."/>
        </authorList>
    </citation>
    <scope>NUCLEOTIDE SEQUENCE</scope>
    <source>
        <strain evidence="8">Expedition CK06-06</strain>
    </source>
</reference>
<evidence type="ECO:0000259" key="7">
    <source>
        <dbReference type="Pfam" id="PF13793"/>
    </source>
</evidence>
<dbReference type="Gene3D" id="3.40.50.2020">
    <property type="match status" value="1"/>
</dbReference>
<dbReference type="FunFam" id="3.40.50.2020:FF:000014">
    <property type="entry name" value="Ribose-phosphate pyrophosphokinase 1"/>
    <property type="match status" value="1"/>
</dbReference>
<dbReference type="GO" id="GO:0004749">
    <property type="term" value="F:ribose phosphate diphosphokinase activity"/>
    <property type="evidence" value="ECO:0007669"/>
    <property type="project" value="UniProtKB-EC"/>
</dbReference>
<dbReference type="PANTHER" id="PTHR10210">
    <property type="entry name" value="RIBOSE-PHOSPHATE DIPHOSPHOKINASE FAMILY MEMBER"/>
    <property type="match status" value="1"/>
</dbReference>
<evidence type="ECO:0000256" key="1">
    <source>
        <dbReference type="ARBA" id="ARBA00013247"/>
    </source>
</evidence>
<dbReference type="GO" id="GO:0005524">
    <property type="term" value="F:ATP binding"/>
    <property type="evidence" value="ECO:0007669"/>
    <property type="project" value="UniProtKB-KW"/>
</dbReference>
<dbReference type="GO" id="GO:0006164">
    <property type="term" value="P:purine nucleotide biosynthetic process"/>
    <property type="evidence" value="ECO:0007669"/>
    <property type="project" value="TreeGrafter"/>
</dbReference>
<keyword evidence="5" id="KW-0418">Kinase</keyword>
<evidence type="ECO:0000256" key="6">
    <source>
        <dbReference type="ARBA" id="ARBA00022840"/>
    </source>
</evidence>
<dbReference type="GO" id="GO:0002189">
    <property type="term" value="C:ribose phosphate diphosphokinase complex"/>
    <property type="evidence" value="ECO:0007669"/>
    <property type="project" value="TreeGrafter"/>
</dbReference>
<keyword evidence="2" id="KW-0808">Transferase</keyword>
<evidence type="ECO:0000256" key="4">
    <source>
        <dbReference type="ARBA" id="ARBA00022741"/>
    </source>
</evidence>
<comment type="caution">
    <text evidence="8">The sequence shown here is derived from an EMBL/GenBank/DDBJ whole genome shotgun (WGS) entry which is preliminary data.</text>
</comment>
<dbReference type="GO" id="GO:0000287">
    <property type="term" value="F:magnesium ion binding"/>
    <property type="evidence" value="ECO:0007669"/>
    <property type="project" value="InterPro"/>
</dbReference>
<accession>X0YC83</accession>
<dbReference type="InterPro" id="IPR005946">
    <property type="entry name" value="Rib-P_diPkinase"/>
</dbReference>